<sequence length="24" mass="2887">MFFHLSDQIKMIYVDVSDIVLLKM</sequence>
<protein>
    <submittedName>
        <fullName evidence="1">Uncharacterized protein</fullName>
    </submittedName>
</protein>
<name>A0A382N873_9ZZZZ</name>
<evidence type="ECO:0000313" key="1">
    <source>
        <dbReference type="EMBL" id="SVC57374.1"/>
    </source>
</evidence>
<reference evidence="1" key="1">
    <citation type="submission" date="2018-05" db="EMBL/GenBank/DDBJ databases">
        <authorList>
            <person name="Lanie J.A."/>
            <person name="Ng W.-L."/>
            <person name="Kazmierczak K.M."/>
            <person name="Andrzejewski T.M."/>
            <person name="Davidsen T.M."/>
            <person name="Wayne K.J."/>
            <person name="Tettelin H."/>
            <person name="Glass J.I."/>
            <person name="Rusch D."/>
            <person name="Podicherti R."/>
            <person name="Tsui H.-C.T."/>
            <person name="Winkler M.E."/>
        </authorList>
    </citation>
    <scope>NUCLEOTIDE SEQUENCE</scope>
</reference>
<dbReference type="EMBL" id="UINC01098668">
    <property type="protein sequence ID" value="SVC57374.1"/>
    <property type="molecule type" value="Genomic_DNA"/>
</dbReference>
<organism evidence="1">
    <name type="scientific">marine metagenome</name>
    <dbReference type="NCBI Taxonomy" id="408172"/>
    <lineage>
        <taxon>unclassified sequences</taxon>
        <taxon>metagenomes</taxon>
        <taxon>ecological metagenomes</taxon>
    </lineage>
</organism>
<dbReference type="AlphaFoldDB" id="A0A382N873"/>
<accession>A0A382N873</accession>
<gene>
    <name evidence="1" type="ORF">METZ01_LOCUS310228</name>
</gene>
<proteinExistence type="predicted"/>
<feature type="non-terminal residue" evidence="1">
    <location>
        <position position="24"/>
    </location>
</feature>